<dbReference type="NCBIfam" id="TIGR01790">
    <property type="entry name" value="carotene-cycl"/>
    <property type="match status" value="1"/>
</dbReference>
<reference evidence="8" key="1">
    <citation type="submission" date="2016-11" db="EMBL/GenBank/DDBJ databases">
        <title>Phylogenetic studies on genes related to carotenoids biosynthesis in algae.</title>
        <authorList>
            <person name="Wang S."/>
            <person name="Zhang L."/>
            <person name="Chi S."/>
            <person name="Wang X."/>
            <person name="Tang X."/>
            <person name="Liu T."/>
        </authorList>
    </citation>
    <scope>NUCLEOTIDE SEQUENCE</scope>
    <source>
        <strain evidence="8">BWVJ-2022835</strain>
    </source>
</reference>
<evidence type="ECO:0000256" key="4">
    <source>
        <dbReference type="ARBA" id="ARBA00022746"/>
    </source>
</evidence>
<feature type="region of interest" description="Disordered" evidence="7">
    <location>
        <begin position="30"/>
        <end position="65"/>
    </location>
</feature>
<dbReference type="SUPFAM" id="SSF51905">
    <property type="entry name" value="FAD/NAD(P)-binding domain"/>
    <property type="match status" value="1"/>
</dbReference>
<comment type="pathway">
    <text evidence="6">Carotenoid biosynthesis; beta-zeacarotene biosynthesis.</text>
</comment>
<evidence type="ECO:0000256" key="2">
    <source>
        <dbReference type="ARBA" id="ARBA00006599"/>
    </source>
</evidence>
<sequence>MSTFFVYLPSILPGNPRLFLSTSKCLRRAPSRATVSSQPFDSNPRSTRSTLPITSPTTSPLIPTTSPGGPLYDVAVIGAGPAGLSLAAALCDQGVSVLILDGALHKPWPNHYGVWYDEFAEVGLEECATAMYGRTAVYAGEEKIVLDRGYLRVDRVKLKMELIRRCQRGGVDMEQAMVRDVEFVGENESNVCFENERGDYKRVRTRLVVDCTGHALSFTEQQKQESYAEPWEQAAYGIEAEVESYPYDKDEMLLMDFRDKHMQGEERLRKMSEERPTFLYVFPSGEKRGFFEETSVIAKKAVPFEELKERLYLRLAHDGVKVKRVIEEERSLIPMGGSLPRRGQRVVGFGGAACLVHPATGYMVARTVKLAGKVAECIAQGQREGLSGRAVSERVWRMTWSLKLRRQRDFLKFGAELLGILNMEQSRRFFEGFFGLPEELWKKFLGFELDEAGDRIFFAVYFFAIASWEIRLSLLRGIAEIGRWTLIRSALPVWMSSLDES</sequence>
<evidence type="ECO:0000256" key="1">
    <source>
        <dbReference type="ARBA" id="ARBA00005089"/>
    </source>
</evidence>
<dbReference type="EMBL" id="KY111537">
    <property type="protein sequence ID" value="AUE44516.1"/>
    <property type="molecule type" value="mRNA"/>
</dbReference>
<dbReference type="PANTHER" id="PTHR39757:SF5">
    <property type="entry name" value="OS02G0190600 PROTEIN"/>
    <property type="match status" value="1"/>
</dbReference>
<dbReference type="EC" id="5.5.1.19" evidence="3"/>
<accession>A0A2H4YKG6</accession>
<organism evidence="8">
    <name type="scientific">Betaphycus gelatinus</name>
    <dbReference type="NCBI Taxonomy" id="1191690"/>
    <lineage>
        <taxon>Eukaryota</taxon>
        <taxon>Rhodophyta</taxon>
        <taxon>Florideophyceae</taxon>
        <taxon>Rhodymeniophycidae</taxon>
        <taxon>Gigartinales</taxon>
        <taxon>Solieriaceae</taxon>
        <taxon>Betaphycus</taxon>
    </lineage>
</organism>
<proteinExistence type="evidence at transcript level"/>
<dbReference type="PANTHER" id="PTHR39757">
    <property type="match status" value="1"/>
</dbReference>
<gene>
    <name evidence="8" type="primary">LCYE</name>
</gene>
<evidence type="ECO:0000256" key="3">
    <source>
        <dbReference type="ARBA" id="ARBA00012242"/>
    </source>
</evidence>
<feature type="compositionally biased region" description="Polar residues" evidence="7">
    <location>
        <begin position="33"/>
        <end position="43"/>
    </location>
</feature>
<keyword evidence="4" id="KW-0125">Carotenoid biosynthesis</keyword>
<dbReference type="GO" id="GO:0016705">
    <property type="term" value="F:oxidoreductase activity, acting on paired donors, with incorporation or reduction of molecular oxygen"/>
    <property type="evidence" value="ECO:0007669"/>
    <property type="project" value="InterPro"/>
</dbReference>
<protein>
    <recommendedName>
        <fullName evidence="3">lycopene beta-cyclase</fullName>
        <ecNumber evidence="3">5.5.1.19</ecNumber>
    </recommendedName>
</protein>
<evidence type="ECO:0000256" key="5">
    <source>
        <dbReference type="ARBA" id="ARBA00023027"/>
    </source>
</evidence>
<keyword evidence="5" id="KW-0520">NAD</keyword>
<dbReference type="Pfam" id="PF05834">
    <property type="entry name" value="Lycopene_cycl"/>
    <property type="match status" value="1"/>
</dbReference>
<feature type="compositionally biased region" description="Low complexity" evidence="7">
    <location>
        <begin position="44"/>
        <end position="65"/>
    </location>
</feature>
<dbReference type="InterPro" id="IPR036188">
    <property type="entry name" value="FAD/NAD-bd_sf"/>
</dbReference>
<dbReference type="AlphaFoldDB" id="A0A2H4YKG6"/>
<dbReference type="InterPro" id="IPR010108">
    <property type="entry name" value="Lycopene_cyclase_b/e"/>
</dbReference>
<evidence type="ECO:0000256" key="7">
    <source>
        <dbReference type="SAM" id="MobiDB-lite"/>
    </source>
</evidence>
<comment type="similarity">
    <text evidence="2">Belongs to the lycopene cyclase family.</text>
</comment>
<evidence type="ECO:0000313" key="8">
    <source>
        <dbReference type="EMBL" id="AUE44516.1"/>
    </source>
</evidence>
<dbReference type="Gene3D" id="3.50.50.60">
    <property type="entry name" value="FAD/NAD(P)-binding domain"/>
    <property type="match status" value="1"/>
</dbReference>
<comment type="pathway">
    <text evidence="1">Carotenoid biosynthesis; beta-carotene biosynthesis.</text>
</comment>
<dbReference type="GO" id="GO:0016860">
    <property type="term" value="F:intramolecular oxidoreductase activity"/>
    <property type="evidence" value="ECO:0007669"/>
    <property type="project" value="UniProtKB-ARBA"/>
</dbReference>
<evidence type="ECO:0000256" key="6">
    <source>
        <dbReference type="ARBA" id="ARBA00037906"/>
    </source>
</evidence>
<name>A0A2H4YKG6_9FLOR</name>
<dbReference type="GO" id="GO:0016117">
    <property type="term" value="P:carotenoid biosynthetic process"/>
    <property type="evidence" value="ECO:0007669"/>
    <property type="project" value="UniProtKB-KW"/>
</dbReference>